<dbReference type="EMBL" id="FXYH01000018">
    <property type="protein sequence ID" value="SMX48655.1"/>
    <property type="molecule type" value="Genomic_DNA"/>
</dbReference>
<name>A0A238L0N6_9RHOB</name>
<evidence type="ECO:0000313" key="3">
    <source>
        <dbReference type="Proteomes" id="UP000220836"/>
    </source>
</evidence>
<dbReference type="Pfam" id="PF04612">
    <property type="entry name" value="T2SSM"/>
    <property type="match status" value="1"/>
</dbReference>
<keyword evidence="1" id="KW-1133">Transmembrane helix</keyword>
<dbReference type="Proteomes" id="UP000220836">
    <property type="component" value="Unassembled WGS sequence"/>
</dbReference>
<proteinExistence type="predicted"/>
<keyword evidence="1" id="KW-0472">Membrane</keyword>
<sequence>MIGKLVDLALRLSRRERVLLGFMAGIALPAGIGFGVLLPLHEARLSAEATVTETAALQLWVADRAAEARVLTASPAVVAQSYAPIGLSGLEEGLKSSKLRSSLTELGTETGGLVVLRFDDVDFVRMATWLTSSHPHWGYEINSYRFETINKPSRVSARIELQATEN</sequence>
<dbReference type="AlphaFoldDB" id="A0A238L0N6"/>
<keyword evidence="3" id="KW-1185">Reference proteome</keyword>
<dbReference type="OrthoDB" id="7873424at2"/>
<dbReference type="GO" id="GO:0015627">
    <property type="term" value="C:type II protein secretion system complex"/>
    <property type="evidence" value="ECO:0007669"/>
    <property type="project" value="InterPro"/>
</dbReference>
<dbReference type="GO" id="GO:0015628">
    <property type="term" value="P:protein secretion by the type II secretion system"/>
    <property type="evidence" value="ECO:0007669"/>
    <property type="project" value="InterPro"/>
</dbReference>
<dbReference type="InterPro" id="IPR007690">
    <property type="entry name" value="T2SS_GspM"/>
</dbReference>
<feature type="transmembrane region" description="Helical" evidence="1">
    <location>
        <begin position="18"/>
        <end position="40"/>
    </location>
</feature>
<accession>A0A238L0N6</accession>
<protein>
    <submittedName>
        <fullName evidence="2">General secretion pathway, M protein</fullName>
    </submittedName>
</protein>
<evidence type="ECO:0000313" key="2">
    <source>
        <dbReference type="EMBL" id="SMX48655.1"/>
    </source>
</evidence>
<gene>
    <name evidence="2" type="ORF">PEV8663_03888</name>
</gene>
<keyword evidence="1" id="KW-0812">Transmembrane</keyword>
<organism evidence="2 3">
    <name type="scientific">Pelagimonas varians</name>
    <dbReference type="NCBI Taxonomy" id="696760"/>
    <lineage>
        <taxon>Bacteria</taxon>
        <taxon>Pseudomonadati</taxon>
        <taxon>Pseudomonadota</taxon>
        <taxon>Alphaproteobacteria</taxon>
        <taxon>Rhodobacterales</taxon>
        <taxon>Roseobacteraceae</taxon>
        <taxon>Pelagimonas</taxon>
    </lineage>
</organism>
<reference evidence="2 3" key="1">
    <citation type="submission" date="2017-05" db="EMBL/GenBank/DDBJ databases">
        <authorList>
            <person name="Song R."/>
            <person name="Chenine A.L."/>
            <person name="Ruprecht R.M."/>
        </authorList>
    </citation>
    <scope>NUCLEOTIDE SEQUENCE [LARGE SCALE GENOMIC DNA]</scope>
    <source>
        <strain evidence="2 3">CECT 8663</strain>
    </source>
</reference>
<dbReference type="RefSeq" id="WP_097806333.1">
    <property type="nucleotide sequence ID" value="NZ_CBDIHF020000004.1"/>
</dbReference>
<evidence type="ECO:0000256" key="1">
    <source>
        <dbReference type="SAM" id="Phobius"/>
    </source>
</evidence>